<protein>
    <submittedName>
        <fullName evidence="2">Uncharacterized protein</fullName>
    </submittedName>
</protein>
<dbReference type="EMBL" id="CP074132">
    <property type="protein sequence ID" value="QUX31186.1"/>
    <property type="molecule type" value="Genomic_DNA"/>
</dbReference>
<organism evidence="2 3">
    <name type="scientific">Nocardiopsis akebiae</name>
    <dbReference type="NCBI Taxonomy" id="2831968"/>
    <lineage>
        <taxon>Bacteria</taxon>
        <taxon>Bacillati</taxon>
        <taxon>Actinomycetota</taxon>
        <taxon>Actinomycetes</taxon>
        <taxon>Streptosporangiales</taxon>
        <taxon>Nocardiopsidaceae</taxon>
        <taxon>Nocardiopsis</taxon>
    </lineage>
</organism>
<reference evidence="3" key="1">
    <citation type="submission" date="2021-05" db="EMBL/GenBank/DDBJ databases">
        <title>Direct Submission.</title>
        <authorList>
            <person name="Li K."/>
            <person name="Gao J."/>
        </authorList>
    </citation>
    <scope>NUCLEOTIDE SEQUENCE [LARGE SCALE GENOMIC DNA]</scope>
    <source>
        <strain evidence="3">HDS12</strain>
    </source>
</reference>
<name>A0ABX8C9S9_9ACTN</name>
<sequence>MTESAMGERWPELNDLTPEQRTEVLDAIAALESSRSPVLAAHFQALLDPGLRNCVKRCLSKSGRVLLQAGHGYTAGYADHITDALVAEGSGVLPAEERAVLALVLLHCVAIPQAEGRVQGDTWLDAVPVRRDLLEESMVPRGVVRESLRRLAARGLVCFTGHGGGMAKPGPQLNRLTEAASQRVREQIALVTTTDEGLADKLRQSHQLGLAAVNSDPRPLAPSEDAGPLAATRGSHTEPEEGTP</sequence>
<evidence type="ECO:0000256" key="1">
    <source>
        <dbReference type="SAM" id="MobiDB-lite"/>
    </source>
</evidence>
<dbReference type="Proteomes" id="UP000678016">
    <property type="component" value="Chromosome"/>
</dbReference>
<feature type="region of interest" description="Disordered" evidence="1">
    <location>
        <begin position="211"/>
        <end position="244"/>
    </location>
</feature>
<dbReference type="RefSeq" id="WP_212643879.1">
    <property type="nucleotide sequence ID" value="NZ_CP074132.1"/>
</dbReference>
<feature type="compositionally biased region" description="Basic and acidic residues" evidence="1">
    <location>
        <begin position="235"/>
        <end position="244"/>
    </location>
</feature>
<accession>A0ABX8C9S9</accession>
<keyword evidence="3" id="KW-1185">Reference proteome</keyword>
<gene>
    <name evidence="2" type="ORF">KGD83_12235</name>
</gene>
<proteinExistence type="predicted"/>
<evidence type="ECO:0000313" key="2">
    <source>
        <dbReference type="EMBL" id="QUX31186.1"/>
    </source>
</evidence>
<evidence type="ECO:0000313" key="3">
    <source>
        <dbReference type="Proteomes" id="UP000678016"/>
    </source>
</evidence>